<protein>
    <submittedName>
        <fullName evidence="1">Uncharacterized protein</fullName>
    </submittedName>
</protein>
<evidence type="ECO:0000313" key="1">
    <source>
        <dbReference type="EMBL" id="JAD53375.1"/>
    </source>
</evidence>
<dbReference type="EMBL" id="GBRH01244520">
    <property type="protein sequence ID" value="JAD53375.1"/>
    <property type="molecule type" value="Transcribed_RNA"/>
</dbReference>
<reference evidence="1" key="2">
    <citation type="journal article" date="2015" name="Data Brief">
        <title>Shoot transcriptome of the giant reed, Arundo donax.</title>
        <authorList>
            <person name="Barrero R.A."/>
            <person name="Guerrero F.D."/>
            <person name="Moolhuijzen P."/>
            <person name="Goolsby J.A."/>
            <person name="Tidwell J."/>
            <person name="Bellgard S.E."/>
            <person name="Bellgard M.I."/>
        </authorList>
    </citation>
    <scope>NUCLEOTIDE SEQUENCE</scope>
    <source>
        <tissue evidence="1">Shoot tissue taken approximately 20 cm above the soil surface</tissue>
    </source>
</reference>
<name>A0A0A9AWS1_ARUDO</name>
<accession>A0A0A9AWS1</accession>
<sequence>MVWFLFLSS</sequence>
<proteinExistence type="predicted"/>
<reference evidence="1" key="1">
    <citation type="submission" date="2014-09" db="EMBL/GenBank/DDBJ databases">
        <authorList>
            <person name="Magalhaes I.L.F."/>
            <person name="Oliveira U."/>
            <person name="Santos F.R."/>
            <person name="Vidigal T.H.D.A."/>
            <person name="Brescovit A.D."/>
            <person name="Santos A.J."/>
        </authorList>
    </citation>
    <scope>NUCLEOTIDE SEQUENCE</scope>
    <source>
        <tissue evidence="1">Shoot tissue taken approximately 20 cm above the soil surface</tissue>
    </source>
</reference>
<organism evidence="1">
    <name type="scientific">Arundo donax</name>
    <name type="common">Giant reed</name>
    <name type="synonym">Donax arundinaceus</name>
    <dbReference type="NCBI Taxonomy" id="35708"/>
    <lineage>
        <taxon>Eukaryota</taxon>
        <taxon>Viridiplantae</taxon>
        <taxon>Streptophyta</taxon>
        <taxon>Embryophyta</taxon>
        <taxon>Tracheophyta</taxon>
        <taxon>Spermatophyta</taxon>
        <taxon>Magnoliopsida</taxon>
        <taxon>Liliopsida</taxon>
        <taxon>Poales</taxon>
        <taxon>Poaceae</taxon>
        <taxon>PACMAD clade</taxon>
        <taxon>Arundinoideae</taxon>
        <taxon>Arundineae</taxon>
        <taxon>Arundo</taxon>
    </lineage>
</organism>